<reference evidence="1 2" key="1">
    <citation type="journal article" date="2014" name="J. Biotechnol.">
        <title>Complete genome sequence of the actinobacterium Amycolatopsis japonica MG417-CF17(T) (=DSM 44213T) producing (S,S)-N,N'-ethylenediaminedisuccinic acid.</title>
        <authorList>
            <person name="Stegmann E."/>
            <person name="Albersmeier A."/>
            <person name="Spohn M."/>
            <person name="Gert H."/>
            <person name="Weber T."/>
            <person name="Wohlleben W."/>
            <person name="Kalinowski J."/>
            <person name="Ruckert C."/>
        </authorList>
    </citation>
    <scope>NUCLEOTIDE SEQUENCE [LARGE SCALE GENOMIC DNA]</scope>
    <source>
        <strain evidence="2">MG417-CF17 (DSM 44213)</strain>
    </source>
</reference>
<sequence>MDLRETTVVTRISANIETEDFAAAAALGERLIGEFEATELEICRADPEGGWTGYLVSVGYRTPPADGEDPAETLHRAAVPALFHFGLNAELFEIHGTPETGQYGSYDAYDTPADGFTLYSLMASVGGTDPREPAYVTRHDFTPRAETDVISRVHLYVPTGDLRLAVDLCGRPATDLSASLVRISTDAGPCEAVLLSAFPALAGESGEEALSRVTHEVTDRLSHVSMSVRAIHTALEDDPFYTEPG</sequence>
<dbReference type="HOGENOM" id="CLU_1010618_0_0_11"/>
<evidence type="ECO:0000313" key="1">
    <source>
        <dbReference type="EMBL" id="AIG74132.1"/>
    </source>
</evidence>
<dbReference type="STRING" id="208439.AJAP_06070"/>
<protein>
    <submittedName>
        <fullName evidence="1">Uncharacterized protein</fullName>
    </submittedName>
</protein>
<dbReference type="RefSeq" id="WP_038508910.1">
    <property type="nucleotide sequence ID" value="NZ_CP008953.1"/>
</dbReference>
<name>A0A075UJA3_9PSEU</name>
<organism evidence="1 2">
    <name type="scientific">Amycolatopsis japonica</name>
    <dbReference type="NCBI Taxonomy" id="208439"/>
    <lineage>
        <taxon>Bacteria</taxon>
        <taxon>Bacillati</taxon>
        <taxon>Actinomycetota</taxon>
        <taxon>Actinomycetes</taxon>
        <taxon>Pseudonocardiales</taxon>
        <taxon>Pseudonocardiaceae</taxon>
        <taxon>Amycolatopsis</taxon>
        <taxon>Amycolatopsis japonica group</taxon>
    </lineage>
</organism>
<proteinExistence type="predicted"/>
<dbReference type="Proteomes" id="UP000028492">
    <property type="component" value="Chromosome"/>
</dbReference>
<accession>A0A075UJA3</accession>
<dbReference type="AlphaFoldDB" id="A0A075UJA3"/>
<keyword evidence="2" id="KW-1185">Reference proteome</keyword>
<dbReference type="EMBL" id="CP008953">
    <property type="protein sequence ID" value="AIG74132.1"/>
    <property type="molecule type" value="Genomic_DNA"/>
</dbReference>
<dbReference type="eggNOG" id="ENOG50322UI">
    <property type="taxonomic scope" value="Bacteria"/>
</dbReference>
<gene>
    <name evidence="1" type="ORF">AJAP_06070</name>
</gene>
<dbReference type="KEGG" id="aja:AJAP_06070"/>
<evidence type="ECO:0000313" key="2">
    <source>
        <dbReference type="Proteomes" id="UP000028492"/>
    </source>
</evidence>